<dbReference type="SMART" id="SM00382">
    <property type="entry name" value="AAA"/>
    <property type="match status" value="1"/>
</dbReference>
<name>A0A8D4VPB4_9GAMM</name>
<evidence type="ECO:0000313" key="4">
    <source>
        <dbReference type="EMBL" id="BBL70884.1"/>
    </source>
</evidence>
<dbReference type="Proteomes" id="UP000824988">
    <property type="component" value="Chromosome"/>
</dbReference>
<dbReference type="AlphaFoldDB" id="A0A8D4VPB4"/>
<dbReference type="PROSITE" id="PS50893">
    <property type="entry name" value="ABC_TRANSPORTER_2"/>
    <property type="match status" value="1"/>
</dbReference>
<accession>A0A8D4VPB4</accession>
<dbReference type="EMBL" id="AP019782">
    <property type="protein sequence ID" value="BBL70884.1"/>
    <property type="molecule type" value="Genomic_DNA"/>
</dbReference>
<feature type="domain" description="ABC transporter" evidence="3">
    <location>
        <begin position="18"/>
        <end position="249"/>
    </location>
</feature>
<protein>
    <submittedName>
        <fullName evidence="4">Multidrug ABC transporter ATP-binding protein</fullName>
    </submittedName>
</protein>
<dbReference type="GO" id="GO:0005524">
    <property type="term" value="F:ATP binding"/>
    <property type="evidence" value="ECO:0007669"/>
    <property type="project" value="UniProtKB-KW"/>
</dbReference>
<dbReference type="KEGG" id="moz:MoryE10_14900"/>
<evidence type="ECO:0000256" key="2">
    <source>
        <dbReference type="ARBA" id="ARBA00022840"/>
    </source>
</evidence>
<gene>
    <name evidence="4" type="ORF">MoryE10_14900</name>
</gene>
<dbReference type="PROSITE" id="PS00211">
    <property type="entry name" value="ABC_TRANSPORTER_1"/>
    <property type="match status" value="1"/>
</dbReference>
<dbReference type="InterPro" id="IPR003593">
    <property type="entry name" value="AAA+_ATPase"/>
</dbReference>
<organism evidence="4 5">
    <name type="scientific">Methylogaea oryzae</name>
    <dbReference type="NCBI Taxonomy" id="1295382"/>
    <lineage>
        <taxon>Bacteria</taxon>
        <taxon>Pseudomonadati</taxon>
        <taxon>Pseudomonadota</taxon>
        <taxon>Gammaproteobacteria</taxon>
        <taxon>Methylococcales</taxon>
        <taxon>Methylococcaceae</taxon>
        <taxon>Methylogaea</taxon>
    </lineage>
</organism>
<keyword evidence="2 4" id="KW-0067">ATP-binding</keyword>
<evidence type="ECO:0000256" key="1">
    <source>
        <dbReference type="ARBA" id="ARBA00022741"/>
    </source>
</evidence>
<proteinExistence type="predicted"/>
<keyword evidence="1" id="KW-0547">Nucleotide-binding</keyword>
<dbReference type="PANTHER" id="PTHR43582">
    <property type="entry name" value="LINEARMYCIN RESISTANCE ATP-BINDING PROTEIN LNRL"/>
    <property type="match status" value="1"/>
</dbReference>
<dbReference type="PANTHER" id="PTHR43582:SF2">
    <property type="entry name" value="LINEARMYCIN RESISTANCE ATP-BINDING PROTEIN LNRL"/>
    <property type="match status" value="1"/>
</dbReference>
<dbReference type="Pfam" id="PF00005">
    <property type="entry name" value="ABC_tran"/>
    <property type="match status" value="1"/>
</dbReference>
<reference evidence="4" key="1">
    <citation type="submission" date="2019-06" db="EMBL/GenBank/DDBJ databases">
        <title>Complete genome sequence of Methylogaea oryzae strain JCM16910.</title>
        <authorList>
            <person name="Asakawa S."/>
        </authorList>
    </citation>
    <scope>NUCLEOTIDE SEQUENCE</scope>
    <source>
        <strain evidence="4">E10</strain>
    </source>
</reference>
<sequence>MHRASGMPFPGRKGEFAIKTVGLTRKFGRLIAVDHLNLAIPYGRIFGLLGANGAGKTTLIKMLTTLLAPTSGNAEVGGFGIIEFPAEVRRRIGYVPQLLSADGVLTGYENLRLSAKLYGLPRSERRVRIGEALNFMGLTESAQQLVKTYSGGMIRRLELAQAMLHRPAILFLDEPTIGLDPMARHAVWGLLRELRRDYGMTVLITTHDMEEAEALCDELAILHTGRIAVEGKPSELRSRLGADASMDDVFAHYAGGGIYDGGRFSDIAQARRTAQRLG</sequence>
<keyword evidence="5" id="KW-1185">Reference proteome</keyword>
<evidence type="ECO:0000313" key="5">
    <source>
        <dbReference type="Proteomes" id="UP000824988"/>
    </source>
</evidence>
<evidence type="ECO:0000259" key="3">
    <source>
        <dbReference type="PROSITE" id="PS50893"/>
    </source>
</evidence>
<dbReference type="RefSeq" id="WP_217994792.1">
    <property type="nucleotide sequence ID" value="NZ_AP019782.1"/>
</dbReference>
<dbReference type="InterPro" id="IPR017871">
    <property type="entry name" value="ABC_transporter-like_CS"/>
</dbReference>
<dbReference type="InterPro" id="IPR003439">
    <property type="entry name" value="ABC_transporter-like_ATP-bd"/>
</dbReference>
<dbReference type="GO" id="GO:0016887">
    <property type="term" value="F:ATP hydrolysis activity"/>
    <property type="evidence" value="ECO:0007669"/>
    <property type="project" value="InterPro"/>
</dbReference>